<dbReference type="InterPro" id="IPR000352">
    <property type="entry name" value="Pep_chain_release_fac_I"/>
</dbReference>
<evidence type="ECO:0000313" key="3">
    <source>
        <dbReference type="EMBL" id="TWT73273.1"/>
    </source>
</evidence>
<dbReference type="PANTHER" id="PTHR43804">
    <property type="entry name" value="LD18447P"/>
    <property type="match status" value="1"/>
</dbReference>
<keyword evidence="4" id="KW-1185">Reference proteome</keyword>
<sequence length="209" mass="23059">MPDRKPASGTNRSTVDPAAAVLPSADQRLALTTIAPPHPAVWQLDELLAKCEFRTQARGGPGGQHRNRTASGVFVTFRPMEITAEATEQRNQHRNREIAIRRLRYVLAVSLRTTSPLAIESGDPLSAAEHELRDRYRGTPLKLADDNRLKPAVTALLLNDMHVAGGQPSLVAPLWRVSTSRVANLLRTHPPAWTLVNRIRAHHGRGPLR</sequence>
<dbReference type="InterPro" id="IPR050057">
    <property type="entry name" value="Prokaryotic/Mito_RF"/>
</dbReference>
<dbReference type="Pfam" id="PF00472">
    <property type="entry name" value="RF-1"/>
    <property type="match status" value="1"/>
</dbReference>
<dbReference type="PANTHER" id="PTHR43804:SF6">
    <property type="entry name" value="CLASS I PEPTIDE CHAIN RELEASE FACTOR"/>
    <property type="match status" value="1"/>
</dbReference>
<dbReference type="Proteomes" id="UP000318053">
    <property type="component" value="Unassembled WGS sequence"/>
</dbReference>
<comment type="caution">
    <text evidence="3">The sequence shown here is derived from an EMBL/GenBank/DDBJ whole genome shotgun (WGS) entry which is preliminary data.</text>
</comment>
<proteinExistence type="inferred from homology"/>
<feature type="domain" description="Prokaryotic-type class I peptide chain release factors" evidence="2">
    <location>
        <begin position="52"/>
        <end position="108"/>
    </location>
</feature>
<organism evidence="3 4">
    <name type="scientific">Allorhodopirellula solitaria</name>
    <dbReference type="NCBI Taxonomy" id="2527987"/>
    <lineage>
        <taxon>Bacteria</taxon>
        <taxon>Pseudomonadati</taxon>
        <taxon>Planctomycetota</taxon>
        <taxon>Planctomycetia</taxon>
        <taxon>Pirellulales</taxon>
        <taxon>Pirellulaceae</taxon>
        <taxon>Allorhodopirellula</taxon>
    </lineage>
</organism>
<dbReference type="OrthoDB" id="9815709at2"/>
<dbReference type="GO" id="GO:0003747">
    <property type="term" value="F:translation release factor activity"/>
    <property type="evidence" value="ECO:0007669"/>
    <property type="project" value="InterPro"/>
</dbReference>
<dbReference type="SUPFAM" id="SSF75620">
    <property type="entry name" value="Release factor"/>
    <property type="match status" value="1"/>
</dbReference>
<name>A0A5C5YEL6_9BACT</name>
<protein>
    <submittedName>
        <fullName evidence="3">Peptide chain release factor 2</fullName>
    </submittedName>
</protein>
<dbReference type="Gene3D" id="3.30.160.20">
    <property type="match status" value="1"/>
</dbReference>
<dbReference type="EMBL" id="SJPK01000003">
    <property type="protein sequence ID" value="TWT73273.1"/>
    <property type="molecule type" value="Genomic_DNA"/>
</dbReference>
<dbReference type="AlphaFoldDB" id="A0A5C5YEL6"/>
<comment type="similarity">
    <text evidence="1">Belongs to the prokaryotic/mitochondrial release factor family.</text>
</comment>
<gene>
    <name evidence="3" type="primary">prfB_1</name>
    <name evidence="3" type="ORF">CA85_17410</name>
</gene>
<evidence type="ECO:0000313" key="4">
    <source>
        <dbReference type="Proteomes" id="UP000318053"/>
    </source>
</evidence>
<reference evidence="3 4" key="1">
    <citation type="submission" date="2019-02" db="EMBL/GenBank/DDBJ databases">
        <title>Deep-cultivation of Planctomycetes and their phenomic and genomic characterization uncovers novel biology.</title>
        <authorList>
            <person name="Wiegand S."/>
            <person name="Jogler M."/>
            <person name="Boedeker C."/>
            <person name="Pinto D."/>
            <person name="Vollmers J."/>
            <person name="Rivas-Marin E."/>
            <person name="Kohn T."/>
            <person name="Peeters S.H."/>
            <person name="Heuer A."/>
            <person name="Rast P."/>
            <person name="Oberbeckmann S."/>
            <person name="Bunk B."/>
            <person name="Jeske O."/>
            <person name="Meyerdierks A."/>
            <person name="Storesund J.E."/>
            <person name="Kallscheuer N."/>
            <person name="Luecker S."/>
            <person name="Lage O.M."/>
            <person name="Pohl T."/>
            <person name="Merkel B.J."/>
            <person name="Hornburger P."/>
            <person name="Mueller R.-W."/>
            <person name="Bruemmer F."/>
            <person name="Labrenz M."/>
            <person name="Spormann A.M."/>
            <person name="Op Den Camp H."/>
            <person name="Overmann J."/>
            <person name="Amann R."/>
            <person name="Jetten M.S.M."/>
            <person name="Mascher T."/>
            <person name="Medema M.H."/>
            <person name="Devos D.P."/>
            <person name="Kaster A.-K."/>
            <person name="Ovreas L."/>
            <person name="Rohde M."/>
            <person name="Galperin M.Y."/>
            <person name="Jogler C."/>
        </authorList>
    </citation>
    <scope>NUCLEOTIDE SEQUENCE [LARGE SCALE GENOMIC DNA]</scope>
    <source>
        <strain evidence="3 4">CA85</strain>
    </source>
</reference>
<dbReference type="InterPro" id="IPR045853">
    <property type="entry name" value="Pep_chain_release_fac_I_sf"/>
</dbReference>
<evidence type="ECO:0000256" key="1">
    <source>
        <dbReference type="ARBA" id="ARBA00010835"/>
    </source>
</evidence>
<evidence type="ECO:0000259" key="2">
    <source>
        <dbReference type="Pfam" id="PF00472"/>
    </source>
</evidence>
<dbReference type="RefSeq" id="WP_146390813.1">
    <property type="nucleotide sequence ID" value="NZ_SJPK01000003.1"/>
</dbReference>
<accession>A0A5C5YEL6</accession>